<dbReference type="Proteomes" id="UP000029050">
    <property type="component" value="Unassembled WGS sequence"/>
</dbReference>
<keyword evidence="7" id="KW-0573">Peptidoglycan synthesis</keyword>
<comment type="similarity">
    <text evidence="7">Belongs to the MurCDEF family.</text>
</comment>
<sequence length="520" mass="54255">MDISKATVLVAGMGVSGRSACEVLAGRAAHVVTVDEGKSDADYHSFADVDFRGIDLVMSSPVFNPRTPFIVKAQSLGIPVVSEVELGWMLRVPSGQSQQPAPWIGITGTNGKTSTTQMVSAMLTGAGETAPAVGNIGKAVSHAAVDPSNQTLCVELSSFQLHFTQSLSLECAAITNLADDHLDWHGGFANYAADKAKVYRGVQRALVYNADDSRVSELAAAAHPAPGCKRVGFTLGAPQAGEIGVQDGWIIDRSGLDATGDDTAGDDTAARSLAAVSDFSHLCEPDGTVYPHLLADALCALALVLGHGIAADRAVEALKAFKPGGHRIQTVARYDTTVDADQRGIAQQTGSAHGGNGHRGESTDRPQADSSNVIRFVDDSKATNAHAAGASLSSFPPHSVVWIAGGLAKGGHFEDLLASYADRLSAAVIIGVDQRPMLDAFASKAPDIPLSIIDPEPKESVMQRAVDAAGTHAHPGSVVLMAPACASMDQFVSYADRGEQFAAQARLWVARRQADPHGQE</sequence>
<dbReference type="Gene3D" id="3.40.1190.10">
    <property type="entry name" value="Mur-like, catalytic domain"/>
    <property type="match status" value="1"/>
</dbReference>
<comment type="subcellular location">
    <subcellularLocation>
        <location evidence="1 7">Cytoplasm</location>
    </subcellularLocation>
</comment>
<evidence type="ECO:0000259" key="9">
    <source>
        <dbReference type="Pfam" id="PF08245"/>
    </source>
</evidence>
<feature type="domain" description="Mur ligase central" evidence="9">
    <location>
        <begin position="106"/>
        <end position="225"/>
    </location>
</feature>
<dbReference type="OrthoDB" id="9809796at2"/>
<dbReference type="GO" id="GO:0051301">
    <property type="term" value="P:cell division"/>
    <property type="evidence" value="ECO:0007669"/>
    <property type="project" value="UniProtKB-KW"/>
</dbReference>
<keyword evidence="4 7" id="KW-0436">Ligase</keyword>
<dbReference type="InterPro" id="IPR005762">
    <property type="entry name" value="MurD"/>
</dbReference>
<protein>
    <recommendedName>
        <fullName evidence="7">UDP-N-acetylmuramoylalanine--D-glutamate ligase</fullName>
        <ecNumber evidence="7">6.3.2.9</ecNumber>
    </recommendedName>
    <alternativeName>
        <fullName evidence="7">D-glutamic acid-adding enzyme</fullName>
    </alternativeName>
    <alternativeName>
        <fullName evidence="7">UDP-N-acetylmuramoyl-L-alanyl-D-glutamate synthetase</fullName>
    </alternativeName>
</protein>
<dbReference type="GO" id="GO:0005737">
    <property type="term" value="C:cytoplasm"/>
    <property type="evidence" value="ECO:0007669"/>
    <property type="project" value="UniProtKB-SubCell"/>
</dbReference>
<evidence type="ECO:0000256" key="2">
    <source>
        <dbReference type="ARBA" id="ARBA00004752"/>
    </source>
</evidence>
<dbReference type="SUPFAM" id="SSF53244">
    <property type="entry name" value="MurD-like peptide ligases, peptide-binding domain"/>
    <property type="match status" value="1"/>
</dbReference>
<reference evidence="10 11" key="1">
    <citation type="submission" date="2014-03" db="EMBL/GenBank/DDBJ databases">
        <title>Genomics of Bifidobacteria.</title>
        <authorList>
            <person name="Ventura M."/>
            <person name="Milani C."/>
            <person name="Lugli G.A."/>
        </authorList>
    </citation>
    <scope>NUCLEOTIDE SEQUENCE [LARGE SCALE GENOMIC DNA]</scope>
    <source>
        <strain evidence="10 11">LMG 21775</strain>
    </source>
</reference>
<comment type="catalytic activity">
    <reaction evidence="7">
        <text>UDP-N-acetyl-alpha-D-muramoyl-L-alanine + D-glutamate + ATP = UDP-N-acetyl-alpha-D-muramoyl-L-alanyl-D-glutamate + ADP + phosphate + H(+)</text>
        <dbReference type="Rhea" id="RHEA:16429"/>
        <dbReference type="ChEBI" id="CHEBI:15378"/>
        <dbReference type="ChEBI" id="CHEBI:29986"/>
        <dbReference type="ChEBI" id="CHEBI:30616"/>
        <dbReference type="ChEBI" id="CHEBI:43474"/>
        <dbReference type="ChEBI" id="CHEBI:83898"/>
        <dbReference type="ChEBI" id="CHEBI:83900"/>
        <dbReference type="ChEBI" id="CHEBI:456216"/>
        <dbReference type="EC" id="6.3.2.9"/>
    </reaction>
</comment>
<dbReference type="STRING" id="218140.BPSY_1939"/>
<dbReference type="Gene3D" id="3.40.50.720">
    <property type="entry name" value="NAD(P)-binding Rossmann-like Domain"/>
    <property type="match status" value="1"/>
</dbReference>
<evidence type="ECO:0000256" key="5">
    <source>
        <dbReference type="ARBA" id="ARBA00022741"/>
    </source>
</evidence>
<dbReference type="SUPFAM" id="SSF53623">
    <property type="entry name" value="MurD-like peptide ligases, catalytic domain"/>
    <property type="match status" value="1"/>
</dbReference>
<keyword evidence="11" id="KW-1185">Reference proteome</keyword>
<keyword evidence="5 7" id="KW-0547">Nucleotide-binding</keyword>
<accession>A0A087CE30</accession>
<dbReference type="RefSeq" id="WP_033497431.1">
    <property type="nucleotide sequence ID" value="NZ_JGZI01000010.1"/>
</dbReference>
<feature type="binding site" evidence="7">
    <location>
        <begin position="108"/>
        <end position="114"/>
    </location>
    <ligand>
        <name>ATP</name>
        <dbReference type="ChEBI" id="CHEBI:30616"/>
    </ligand>
</feature>
<comment type="caution">
    <text evidence="10">The sequence shown here is derived from an EMBL/GenBank/DDBJ whole genome shotgun (WGS) entry which is preliminary data.</text>
</comment>
<dbReference type="PANTHER" id="PTHR43692:SF1">
    <property type="entry name" value="UDP-N-ACETYLMURAMOYLALANINE--D-GLUTAMATE LIGASE"/>
    <property type="match status" value="1"/>
</dbReference>
<keyword evidence="7" id="KW-0131">Cell cycle</keyword>
<proteinExistence type="inferred from homology"/>
<dbReference type="GO" id="GO:0008360">
    <property type="term" value="P:regulation of cell shape"/>
    <property type="evidence" value="ECO:0007669"/>
    <property type="project" value="UniProtKB-KW"/>
</dbReference>
<evidence type="ECO:0000256" key="7">
    <source>
        <dbReference type="HAMAP-Rule" id="MF_00639"/>
    </source>
</evidence>
<keyword evidence="7" id="KW-0961">Cell wall biogenesis/degradation</keyword>
<evidence type="ECO:0000256" key="3">
    <source>
        <dbReference type="ARBA" id="ARBA00022490"/>
    </source>
</evidence>
<keyword evidence="7" id="KW-0133">Cell shape</keyword>
<keyword evidence="7" id="KW-0132">Cell division</keyword>
<keyword evidence="3 7" id="KW-0963">Cytoplasm</keyword>
<comment type="function">
    <text evidence="7">Cell wall formation. Catalyzes the addition of glutamate to the nucleotide precursor UDP-N-acetylmuramoyl-L-alanine (UMA).</text>
</comment>
<dbReference type="EMBL" id="JGZI01000010">
    <property type="protein sequence ID" value="KFI81530.1"/>
    <property type="molecule type" value="Genomic_DNA"/>
</dbReference>
<name>A0A087CE30_9BIFI</name>
<evidence type="ECO:0000256" key="1">
    <source>
        <dbReference type="ARBA" id="ARBA00004496"/>
    </source>
</evidence>
<evidence type="ECO:0000256" key="4">
    <source>
        <dbReference type="ARBA" id="ARBA00022598"/>
    </source>
</evidence>
<dbReference type="GeneID" id="98301128"/>
<feature type="region of interest" description="Disordered" evidence="8">
    <location>
        <begin position="347"/>
        <end position="371"/>
    </location>
</feature>
<dbReference type="EC" id="6.3.2.9" evidence="7"/>
<dbReference type="InterPro" id="IPR013221">
    <property type="entry name" value="Mur_ligase_cen"/>
</dbReference>
<feature type="compositionally biased region" description="Basic and acidic residues" evidence="8">
    <location>
        <begin position="358"/>
        <end position="367"/>
    </location>
</feature>
<dbReference type="InterPro" id="IPR036615">
    <property type="entry name" value="Mur_ligase_C_dom_sf"/>
</dbReference>
<evidence type="ECO:0000256" key="8">
    <source>
        <dbReference type="SAM" id="MobiDB-lite"/>
    </source>
</evidence>
<dbReference type="InterPro" id="IPR036565">
    <property type="entry name" value="Mur-like_cat_sf"/>
</dbReference>
<organism evidence="10 11">
    <name type="scientific">Bifidobacterium psychraerophilum</name>
    <dbReference type="NCBI Taxonomy" id="218140"/>
    <lineage>
        <taxon>Bacteria</taxon>
        <taxon>Bacillati</taxon>
        <taxon>Actinomycetota</taxon>
        <taxon>Actinomycetes</taxon>
        <taxon>Bifidobacteriales</taxon>
        <taxon>Bifidobacteriaceae</taxon>
        <taxon>Bifidobacterium</taxon>
    </lineage>
</organism>
<dbReference type="Pfam" id="PF08245">
    <property type="entry name" value="Mur_ligase_M"/>
    <property type="match status" value="1"/>
</dbReference>
<dbReference type="PANTHER" id="PTHR43692">
    <property type="entry name" value="UDP-N-ACETYLMURAMOYLALANINE--D-GLUTAMATE LIGASE"/>
    <property type="match status" value="1"/>
</dbReference>
<dbReference type="UniPathway" id="UPA00219"/>
<dbReference type="AlphaFoldDB" id="A0A087CE30"/>
<dbReference type="GO" id="GO:0005524">
    <property type="term" value="F:ATP binding"/>
    <property type="evidence" value="ECO:0007669"/>
    <property type="project" value="UniProtKB-UniRule"/>
</dbReference>
<gene>
    <name evidence="7" type="primary">murD</name>
    <name evidence="10" type="ORF">BPSY_1939</name>
</gene>
<dbReference type="HAMAP" id="MF_00639">
    <property type="entry name" value="MurD"/>
    <property type="match status" value="1"/>
</dbReference>
<evidence type="ECO:0000256" key="6">
    <source>
        <dbReference type="ARBA" id="ARBA00022840"/>
    </source>
</evidence>
<evidence type="ECO:0000313" key="10">
    <source>
        <dbReference type="EMBL" id="KFI81530.1"/>
    </source>
</evidence>
<evidence type="ECO:0000313" key="11">
    <source>
        <dbReference type="Proteomes" id="UP000029050"/>
    </source>
</evidence>
<dbReference type="GO" id="GO:0008764">
    <property type="term" value="F:UDP-N-acetylmuramoylalanine-D-glutamate ligase activity"/>
    <property type="evidence" value="ECO:0007669"/>
    <property type="project" value="UniProtKB-UniRule"/>
</dbReference>
<dbReference type="Gene3D" id="3.90.190.20">
    <property type="entry name" value="Mur ligase, C-terminal domain"/>
    <property type="match status" value="1"/>
</dbReference>
<dbReference type="SUPFAM" id="SSF51984">
    <property type="entry name" value="MurCD N-terminal domain"/>
    <property type="match status" value="1"/>
</dbReference>
<dbReference type="eggNOG" id="COG0771">
    <property type="taxonomic scope" value="Bacteria"/>
</dbReference>
<keyword evidence="6 7" id="KW-0067">ATP-binding</keyword>
<dbReference type="GO" id="GO:0009252">
    <property type="term" value="P:peptidoglycan biosynthetic process"/>
    <property type="evidence" value="ECO:0007669"/>
    <property type="project" value="UniProtKB-UniRule"/>
</dbReference>
<dbReference type="GO" id="GO:0071555">
    <property type="term" value="P:cell wall organization"/>
    <property type="evidence" value="ECO:0007669"/>
    <property type="project" value="UniProtKB-KW"/>
</dbReference>
<comment type="pathway">
    <text evidence="2 7">Cell wall biogenesis; peptidoglycan biosynthesis.</text>
</comment>